<keyword evidence="4" id="KW-0560">Oxidoreductase</keyword>
<dbReference type="InterPro" id="IPR006620">
    <property type="entry name" value="Pro_4_hyd_alph"/>
</dbReference>
<dbReference type="GO" id="GO:0005506">
    <property type="term" value="F:iron ion binding"/>
    <property type="evidence" value="ECO:0007669"/>
    <property type="project" value="InterPro"/>
</dbReference>
<dbReference type="GO" id="GO:0031418">
    <property type="term" value="F:L-ascorbic acid binding"/>
    <property type="evidence" value="ECO:0007669"/>
    <property type="project" value="InterPro"/>
</dbReference>
<dbReference type="HOGENOM" id="CLU_790923_0_0_1"/>
<keyword evidence="3" id="KW-0223">Dioxygenase</keyword>
<evidence type="ECO:0000259" key="6">
    <source>
        <dbReference type="SMART" id="SM00702"/>
    </source>
</evidence>
<dbReference type="RefSeq" id="XP_005759957.1">
    <property type="nucleotide sequence ID" value="XM_005759900.1"/>
</dbReference>
<dbReference type="GeneID" id="17253678"/>
<organism evidence="7 8">
    <name type="scientific">Emiliania huxleyi (strain CCMP1516)</name>
    <dbReference type="NCBI Taxonomy" id="280463"/>
    <lineage>
        <taxon>Eukaryota</taxon>
        <taxon>Haptista</taxon>
        <taxon>Haptophyta</taxon>
        <taxon>Prymnesiophyceae</taxon>
        <taxon>Isochrysidales</taxon>
        <taxon>Noelaerhabdaceae</taxon>
        <taxon>Emiliania</taxon>
    </lineage>
</organism>
<comment type="cofactor">
    <cofactor evidence="1">
        <name>L-ascorbate</name>
        <dbReference type="ChEBI" id="CHEBI:38290"/>
    </cofactor>
</comment>
<evidence type="ECO:0000256" key="1">
    <source>
        <dbReference type="ARBA" id="ARBA00001961"/>
    </source>
</evidence>
<dbReference type="Gene3D" id="2.60.120.620">
    <property type="entry name" value="q2cbj1_9rhob like domain"/>
    <property type="match status" value="1"/>
</dbReference>
<dbReference type="PANTHER" id="PTHR10869">
    <property type="entry name" value="PROLYL 4-HYDROXYLASE ALPHA SUBUNIT"/>
    <property type="match status" value="1"/>
</dbReference>
<name>A0A0D3I8E3_EMIH1</name>
<keyword evidence="5" id="KW-0408">Iron</keyword>
<dbReference type="SMART" id="SM00702">
    <property type="entry name" value="P4Hc"/>
    <property type="match status" value="1"/>
</dbReference>
<sequence length="351" mass="37653">MDACPHLGGLLAGSVGVSVRATFADGHSATLTKVSQSPPVVRIEPLLTPGQINSIGAWSSALPAHRSTTFGERDSSAMSQALFAAAAPATRPSDLLSLAEFRHLLKLIVSPASEQTPWLPPRLIHALNDSETSKHMEGAFHQILGAHGVQHSDGSWQLDAAGFSELVTAIQAQLLAQIPSAMVRQSESLYRRQEVPPVAMDASKRIAELLRTSQSHVASSDWQLARYASEGDFYDAHYDAASNFTGRWATMMVYLNDIQHGGETWFPSPTNGTLGEQMAAAQALQLKHGGCPMDDGTLISPRAGVGLMRPRSLPYKLLRRIRRIAADKTSIESNCASNSSTKFSNTSGNSA</sequence>
<evidence type="ECO:0000256" key="2">
    <source>
        <dbReference type="ARBA" id="ARBA00022723"/>
    </source>
</evidence>
<feature type="domain" description="Prolyl 4-hydroxylase alpha subunit" evidence="6">
    <location>
        <begin position="141"/>
        <end position="309"/>
    </location>
</feature>
<dbReference type="KEGG" id="ehx:EMIHUDRAFT_218501"/>
<dbReference type="GO" id="GO:0004656">
    <property type="term" value="F:procollagen-proline 4-dioxygenase activity"/>
    <property type="evidence" value="ECO:0007669"/>
    <property type="project" value="TreeGrafter"/>
</dbReference>
<dbReference type="EnsemblProtists" id="EOD07528">
    <property type="protein sequence ID" value="EOD07528"/>
    <property type="gene ID" value="EMIHUDRAFT_218501"/>
</dbReference>
<dbReference type="GO" id="GO:0005783">
    <property type="term" value="C:endoplasmic reticulum"/>
    <property type="evidence" value="ECO:0007669"/>
    <property type="project" value="TreeGrafter"/>
</dbReference>
<evidence type="ECO:0000256" key="4">
    <source>
        <dbReference type="ARBA" id="ARBA00023002"/>
    </source>
</evidence>
<dbReference type="PaxDb" id="2903-EOD07528"/>
<protein>
    <recommendedName>
        <fullName evidence="6">Prolyl 4-hydroxylase alpha subunit domain-containing protein</fullName>
    </recommendedName>
</protein>
<dbReference type="PANTHER" id="PTHR10869:SF246">
    <property type="entry name" value="TRANSMEMBRANE PROLYL 4-HYDROXYLASE"/>
    <property type="match status" value="1"/>
</dbReference>
<reference evidence="7" key="2">
    <citation type="submission" date="2024-10" db="UniProtKB">
        <authorList>
            <consortium name="EnsemblProtists"/>
        </authorList>
    </citation>
    <scope>IDENTIFICATION</scope>
</reference>
<keyword evidence="2" id="KW-0479">Metal-binding</keyword>
<evidence type="ECO:0000256" key="5">
    <source>
        <dbReference type="ARBA" id="ARBA00023004"/>
    </source>
</evidence>
<evidence type="ECO:0000313" key="7">
    <source>
        <dbReference type="EnsemblProtists" id="EOD07528"/>
    </source>
</evidence>
<dbReference type="InterPro" id="IPR045054">
    <property type="entry name" value="P4HA-like"/>
</dbReference>
<evidence type="ECO:0000256" key="3">
    <source>
        <dbReference type="ARBA" id="ARBA00022964"/>
    </source>
</evidence>
<reference evidence="8" key="1">
    <citation type="journal article" date="2013" name="Nature">
        <title>Pan genome of the phytoplankton Emiliania underpins its global distribution.</title>
        <authorList>
            <person name="Read B.A."/>
            <person name="Kegel J."/>
            <person name="Klute M.J."/>
            <person name="Kuo A."/>
            <person name="Lefebvre S.C."/>
            <person name="Maumus F."/>
            <person name="Mayer C."/>
            <person name="Miller J."/>
            <person name="Monier A."/>
            <person name="Salamov A."/>
            <person name="Young J."/>
            <person name="Aguilar M."/>
            <person name="Claverie J.M."/>
            <person name="Frickenhaus S."/>
            <person name="Gonzalez K."/>
            <person name="Herman E.K."/>
            <person name="Lin Y.C."/>
            <person name="Napier J."/>
            <person name="Ogata H."/>
            <person name="Sarno A.F."/>
            <person name="Shmutz J."/>
            <person name="Schroeder D."/>
            <person name="de Vargas C."/>
            <person name="Verret F."/>
            <person name="von Dassow P."/>
            <person name="Valentin K."/>
            <person name="Van de Peer Y."/>
            <person name="Wheeler G."/>
            <person name="Dacks J.B."/>
            <person name="Delwiche C.F."/>
            <person name="Dyhrman S.T."/>
            <person name="Glockner G."/>
            <person name="John U."/>
            <person name="Richards T."/>
            <person name="Worden A.Z."/>
            <person name="Zhang X."/>
            <person name="Grigoriev I.V."/>
            <person name="Allen A.E."/>
            <person name="Bidle K."/>
            <person name="Borodovsky M."/>
            <person name="Bowler C."/>
            <person name="Brownlee C."/>
            <person name="Cock J.M."/>
            <person name="Elias M."/>
            <person name="Gladyshev V.N."/>
            <person name="Groth M."/>
            <person name="Guda C."/>
            <person name="Hadaegh A."/>
            <person name="Iglesias-Rodriguez M.D."/>
            <person name="Jenkins J."/>
            <person name="Jones B.M."/>
            <person name="Lawson T."/>
            <person name="Leese F."/>
            <person name="Lindquist E."/>
            <person name="Lobanov A."/>
            <person name="Lomsadze A."/>
            <person name="Malik S.B."/>
            <person name="Marsh M.E."/>
            <person name="Mackinder L."/>
            <person name="Mock T."/>
            <person name="Mueller-Roeber B."/>
            <person name="Pagarete A."/>
            <person name="Parker M."/>
            <person name="Probert I."/>
            <person name="Quesneville H."/>
            <person name="Raines C."/>
            <person name="Rensing S.A."/>
            <person name="Riano-Pachon D.M."/>
            <person name="Richier S."/>
            <person name="Rokitta S."/>
            <person name="Shiraiwa Y."/>
            <person name="Soanes D.M."/>
            <person name="van der Giezen M."/>
            <person name="Wahlund T.M."/>
            <person name="Williams B."/>
            <person name="Wilson W."/>
            <person name="Wolfe G."/>
            <person name="Wurch L.L."/>
        </authorList>
    </citation>
    <scope>NUCLEOTIDE SEQUENCE</scope>
</reference>
<proteinExistence type="predicted"/>
<dbReference type="Proteomes" id="UP000013827">
    <property type="component" value="Unassembled WGS sequence"/>
</dbReference>
<evidence type="ECO:0000313" key="8">
    <source>
        <dbReference type="Proteomes" id="UP000013827"/>
    </source>
</evidence>
<accession>A0A0D3I8E3</accession>
<keyword evidence="8" id="KW-1185">Reference proteome</keyword>
<dbReference type="AlphaFoldDB" id="A0A0D3I8E3"/>